<dbReference type="EMBL" id="RLII01000017">
    <property type="protein sequence ID" value="RXE58515.1"/>
    <property type="molecule type" value="Genomic_DNA"/>
</dbReference>
<evidence type="ECO:0008006" key="3">
    <source>
        <dbReference type="Google" id="ProtNLM"/>
    </source>
</evidence>
<dbReference type="Proteomes" id="UP000289166">
    <property type="component" value="Unassembled WGS sequence"/>
</dbReference>
<keyword evidence="2" id="KW-1185">Reference proteome</keyword>
<gene>
    <name evidence="1" type="ORF">EFD62_12085</name>
</gene>
<organism evidence="1 2">
    <name type="scientific">Acetivibrio mesophilus</name>
    <dbReference type="NCBI Taxonomy" id="2487273"/>
    <lineage>
        <taxon>Bacteria</taxon>
        <taxon>Bacillati</taxon>
        <taxon>Bacillota</taxon>
        <taxon>Clostridia</taxon>
        <taxon>Eubacteriales</taxon>
        <taxon>Oscillospiraceae</taxon>
        <taxon>Acetivibrio</taxon>
    </lineage>
</organism>
<proteinExistence type="predicted"/>
<reference evidence="2" key="1">
    <citation type="submission" date="2018-11" db="EMBL/GenBank/DDBJ databases">
        <title>Genome sequencing of a novel mesophilic and cellulolytic organism within the genus Hungateiclostridium.</title>
        <authorList>
            <person name="Rettenmaier R."/>
            <person name="Liebl W."/>
            <person name="Zverlov V."/>
        </authorList>
    </citation>
    <scope>NUCLEOTIDE SEQUENCE [LARGE SCALE GENOMIC DNA]</scope>
    <source>
        <strain evidence="2">N2K1</strain>
    </source>
</reference>
<accession>A0A4Q0I476</accession>
<name>A0A4Q0I476_9FIRM</name>
<comment type="caution">
    <text evidence="1">The sequence shown here is derived from an EMBL/GenBank/DDBJ whole genome shotgun (WGS) entry which is preliminary data.</text>
</comment>
<evidence type="ECO:0000313" key="2">
    <source>
        <dbReference type="Proteomes" id="UP000289166"/>
    </source>
</evidence>
<evidence type="ECO:0000313" key="1">
    <source>
        <dbReference type="EMBL" id="RXE58515.1"/>
    </source>
</evidence>
<dbReference type="AlphaFoldDB" id="A0A4Q0I476"/>
<protein>
    <recommendedName>
        <fullName evidence="3">Butirosin biosynthesis protein H N-terminal domain-containing protein</fullName>
    </recommendedName>
</protein>
<dbReference type="RefSeq" id="WP_128706202.1">
    <property type="nucleotide sequence ID" value="NZ_RLII01000017.1"/>
</dbReference>
<sequence length="374" mass="44992">MKSKQLEIKLQNNINNYLYNSYLLCIILGNENFYPWFYENYTQIFYNDKKLGRYSNKEIWLDFYGGWTSAQSHLEFIKIPRNSIINVDILTYIKDKIDSHQYVFTFLDEYYVKPNYMKADYHYVHDILIYGYDDSSEELSVIGFDDNRIFTCYKIAYKTFARAFENGLALTEDKEAWVQDRLYGRLFRFREKSDRVYKFDINKFSCGLHDYIFSINSALKDFPDRDANKEMDFFDIYFDDKSVFGMKIYDHLPEYLEDVIKYKVRLFYAAFHTLFEHKKCMKDRLIYIAKNFKTNNKFEELIDKYNHTLTVFDSMRLAALKYNKSNKESIIKDLINTINIEKVYEKEVLSQVYEEICSLVEYSPDSSELNTCLV</sequence>
<dbReference type="OrthoDB" id="2624539at2"/>